<dbReference type="EMBL" id="CP014699">
    <property type="protein sequence ID" value="AND80219.1"/>
    <property type="molecule type" value="Genomic_DNA"/>
</dbReference>
<keyword evidence="1" id="KW-0732">Signal</keyword>
<dbReference type="SUPFAM" id="SSF53955">
    <property type="entry name" value="Lysozyme-like"/>
    <property type="match status" value="1"/>
</dbReference>
<accession>A0A172Q9Q8</accession>
<dbReference type="Gene3D" id="1.10.530.10">
    <property type="match status" value="1"/>
</dbReference>
<keyword evidence="4" id="KW-1185">Reference proteome</keyword>
<protein>
    <recommendedName>
        <fullName evidence="2">Transglycosylase SLT domain-containing protein</fullName>
    </recommendedName>
</protein>
<dbReference type="KEGG" id="spat:A0O21_09530"/>
<dbReference type="Proteomes" id="UP000077317">
    <property type="component" value="Chromosome"/>
</dbReference>
<dbReference type="RefSeq" id="WP_067064631.1">
    <property type="nucleotide sequence ID" value="NZ_CP014699.1"/>
</dbReference>
<evidence type="ECO:0000313" key="4">
    <source>
        <dbReference type="Proteomes" id="UP000077317"/>
    </source>
</evidence>
<gene>
    <name evidence="3" type="ORF">A0O21_09530</name>
</gene>
<reference evidence="4" key="2">
    <citation type="submission" date="2016-03" db="EMBL/GenBank/DDBJ databases">
        <title>Streptococcus antelopensis sp. nov., isolated from the feces of the Tibetan antelope (Pantholops hodgsonii) in Hoh Xil National Nature Reserve, Qinghai, China.</title>
        <authorList>
            <person name="Bai X."/>
        </authorList>
    </citation>
    <scope>NUCLEOTIDE SEQUENCE [LARGE SCALE GENOMIC DNA]</scope>
    <source>
        <strain evidence="4">TA 26</strain>
    </source>
</reference>
<dbReference type="STRING" id="1811193.A0O21_09530"/>
<feature type="domain" description="Transglycosylase SLT" evidence="2">
    <location>
        <begin position="135"/>
        <end position="177"/>
    </location>
</feature>
<dbReference type="OrthoDB" id="2241791at2"/>
<organism evidence="3 4">
    <name type="scientific">Streptococcus pantholopis</name>
    <dbReference type="NCBI Taxonomy" id="1811193"/>
    <lineage>
        <taxon>Bacteria</taxon>
        <taxon>Bacillati</taxon>
        <taxon>Bacillota</taxon>
        <taxon>Bacilli</taxon>
        <taxon>Lactobacillales</taxon>
        <taxon>Streptococcaceae</taxon>
        <taxon>Streptococcus</taxon>
    </lineage>
</organism>
<reference evidence="3 4" key="1">
    <citation type="journal article" date="2016" name="Int. J. Syst. Evol. Microbiol.">
        <title>Streptococcuspantholopis sp. nov., isolated from faeces of the Tibetan antelope (Pantholops hodgsonii).</title>
        <authorList>
            <person name="Bai X."/>
            <person name="Xiong Y."/>
            <person name="Lu S."/>
            <person name="Jin D."/>
            <person name="Lai X."/>
            <person name="Yang J."/>
            <person name="Niu L."/>
            <person name="Hu S."/>
            <person name="Meng X."/>
            <person name="Pu J."/>
            <person name="Ye C."/>
            <person name="Xu J."/>
        </authorList>
    </citation>
    <scope>NUCLEOTIDE SEQUENCE [LARGE SCALE GENOMIC DNA]</scope>
    <source>
        <strain evidence="3 4">TA 26</strain>
    </source>
</reference>
<evidence type="ECO:0000313" key="3">
    <source>
        <dbReference type="EMBL" id="AND80219.1"/>
    </source>
</evidence>
<dbReference type="InterPro" id="IPR023346">
    <property type="entry name" value="Lysozyme-like_dom_sf"/>
</dbReference>
<dbReference type="AlphaFoldDB" id="A0A172Q9Q8"/>
<evidence type="ECO:0000256" key="1">
    <source>
        <dbReference type="SAM" id="SignalP"/>
    </source>
</evidence>
<feature type="chain" id="PRO_5007999688" description="Transglycosylase SLT domain-containing protein" evidence="1">
    <location>
        <begin position="34"/>
        <end position="205"/>
    </location>
</feature>
<evidence type="ECO:0000259" key="2">
    <source>
        <dbReference type="Pfam" id="PF01464"/>
    </source>
</evidence>
<proteinExistence type="predicted"/>
<feature type="signal peptide" evidence="1">
    <location>
        <begin position="1"/>
        <end position="33"/>
    </location>
</feature>
<sequence>MYSRLAKAKRQKKRYTILGALLIAASVAGTAFALTKTESAYIVTESQKNIVGAIGSESLVTTASAEEIQETSELEEALDNQNQDTAPAEEEAVAEAISETENAVTEAVPVNTVSAPSTSVTNGNTAGAVGSEAAAQMAAATGVPQSTWEYIIARESNGDYTASNTSGASGLFQTMPGWGSTATVQDQINSAINAYNAQGLSAWGY</sequence>
<dbReference type="Pfam" id="PF01464">
    <property type="entry name" value="SLT"/>
    <property type="match status" value="1"/>
</dbReference>
<dbReference type="InterPro" id="IPR008258">
    <property type="entry name" value="Transglycosylase_SLT_dom_1"/>
</dbReference>
<name>A0A172Q9Q8_9STRE</name>